<dbReference type="EMBL" id="CP000942">
    <property type="protein sequence ID" value="ACA32956.1"/>
    <property type="molecule type" value="Genomic_DNA"/>
</dbReference>
<dbReference type="InterPro" id="IPR018691">
    <property type="entry name" value="DUF2188"/>
</dbReference>
<protein>
    <recommendedName>
        <fullName evidence="3">DUF2188 domain-containing protein</fullName>
    </recommendedName>
</protein>
<dbReference type="Pfam" id="PF09954">
    <property type="entry name" value="DUF2188"/>
    <property type="match status" value="1"/>
</dbReference>
<dbReference type="Proteomes" id="UP000002162">
    <property type="component" value="Chromosome"/>
</dbReference>
<dbReference type="RefSeq" id="WP_006689081.1">
    <property type="nucleotide sequence ID" value="NC_010503.1"/>
</dbReference>
<gene>
    <name evidence="1" type="ordered locus">UPA3_0555</name>
</gene>
<evidence type="ECO:0000313" key="2">
    <source>
        <dbReference type="Proteomes" id="UP000002162"/>
    </source>
</evidence>
<reference evidence="1 2" key="1">
    <citation type="submission" date="2008-02" db="EMBL/GenBank/DDBJ databases">
        <title>Genome sequence of Ureaplasma parvum serovar 3.</title>
        <authorList>
            <person name="Methe B.A."/>
            <person name="Glass J."/>
            <person name="Waites K."/>
            <person name="Shrivastava S."/>
        </authorList>
    </citation>
    <scope>NUCLEOTIDE SEQUENCE [LARGE SCALE GENOMIC DNA]</scope>
    <source>
        <strain evidence="2">ATCC 27815 / 27 / NCTC 11736</strain>
    </source>
</reference>
<evidence type="ECO:0000313" key="1">
    <source>
        <dbReference type="EMBL" id="ACA32956.1"/>
    </source>
</evidence>
<sequence length="72" mass="8438">MASEDKVVYYLSPNEDKGWKIFKKGGERATKLFSTKKEALEYIKTLGRNQNAVVYIQTKDGKFQDVRNYRDK</sequence>
<accession>A0A2C9DYG8</accession>
<organism evidence="1 2">
    <name type="scientific">Ureaplasma parvum serovar 3 (strain ATCC 27815 / 27 / NCTC 11736)</name>
    <dbReference type="NCBI Taxonomy" id="505682"/>
    <lineage>
        <taxon>Bacteria</taxon>
        <taxon>Bacillati</taxon>
        <taxon>Mycoplasmatota</taxon>
        <taxon>Mycoplasmoidales</taxon>
        <taxon>Mycoplasmoidaceae</taxon>
        <taxon>Ureaplasma</taxon>
    </lineage>
</organism>
<dbReference type="KEGG" id="upa:UPA3_0555"/>
<dbReference type="AlphaFoldDB" id="A0A2C9DYG8"/>
<name>A0A2C9DYG8_UREP2</name>
<dbReference type="GeneID" id="29672312"/>
<proteinExistence type="predicted"/>
<dbReference type="HOGENOM" id="CLU_179056_3_0_14"/>
<evidence type="ECO:0008006" key="3">
    <source>
        <dbReference type="Google" id="ProtNLM"/>
    </source>
</evidence>